<keyword evidence="6" id="KW-1185">Reference proteome</keyword>
<proteinExistence type="predicted"/>
<accession>E4WT40</accession>
<keyword evidence="2" id="KW-0677">Repeat</keyword>
<dbReference type="EMBL" id="FN653016">
    <property type="protein sequence ID" value="CBY06861.1"/>
    <property type="molecule type" value="Genomic_DNA"/>
</dbReference>
<evidence type="ECO:0000256" key="1">
    <source>
        <dbReference type="ARBA" id="ARBA00022553"/>
    </source>
</evidence>
<keyword evidence="1" id="KW-0597">Phosphoprotein</keyword>
<dbReference type="OrthoDB" id="26525at2759"/>
<dbReference type="InParanoid" id="E4WT40"/>
<dbReference type="PROSITE" id="PS00018">
    <property type="entry name" value="EF_HAND_1"/>
    <property type="match status" value="1"/>
</dbReference>
<sequence length="638" mass="74372">MLKDLLSVDFVAGWVVKDEFREFLIRRFELDFNTKKEFIKLWKRIDLNGVNAVKVQDITKRIAGPIRPFSSEESRAKRKSNKFSDITVIEQKSAEAEDSAPKTAERKMVKGNIEQWLKFKFREGFKDLRDAFKLHDRSDSGKIGRKHFRRVLGKYGLHLKDDHALNTLLSRVGILEPGDVSYKMFLTRFQDRSDQGMTYEILKRKEKKLLERPGTPGSTVTRIETKILSMLQSDYLSLVAAFHKLDRANKNTIAKSEFQALLESRFGLEMDSDELNRLLKNVQLDKKENIKYPEFLSQFDAGRENKSLFAPTEYTSASRARSVKKRKTEDLNNLIEFVLQDGVTKVEEHFREIDQLNHGWLTVETLYQLLQKLDLSPAVTRDECRKLWPQFRLNTKNTLDWDEFLRHYMYSQETAAFPNAKKAPPRKGDDDLNRRSNKLNGVVYYLKSEIRTAVEMKFDKFQDMFISMDPYHTGFITAEEFSDILKDTCDELVDADAEEICKAYDTNHDDRVNYIEFLKPFADRRRIIRGDDDQVLKSRAAASGEESDILKKFIDLIVEKKIEHSSVRRQFRKCDLKNSGKVPISDMKTLIRRFGISFDSDDIYKLATLLDRNVTGYIQYSDIITLVQNKTPKISHIC</sequence>
<dbReference type="Pfam" id="PF13499">
    <property type="entry name" value="EF-hand_7"/>
    <property type="match status" value="1"/>
</dbReference>
<evidence type="ECO:0000313" key="6">
    <source>
        <dbReference type="Proteomes" id="UP000001307"/>
    </source>
</evidence>
<dbReference type="InterPro" id="IPR018247">
    <property type="entry name" value="EF_Hand_1_Ca_BS"/>
</dbReference>
<gene>
    <name evidence="5" type="ORF">GSOID_T00005931001</name>
</gene>
<dbReference type="CDD" id="cd00051">
    <property type="entry name" value="EFh"/>
    <property type="match status" value="1"/>
</dbReference>
<dbReference type="SUPFAM" id="SSF47473">
    <property type="entry name" value="EF-hand"/>
    <property type="match status" value="3"/>
</dbReference>
<dbReference type="InterPro" id="IPR052603">
    <property type="entry name" value="EFCB6"/>
</dbReference>
<dbReference type="AlphaFoldDB" id="E4WT40"/>
<protein>
    <recommendedName>
        <fullName evidence="4">EF-hand domain-containing protein</fullName>
    </recommendedName>
</protein>
<dbReference type="GO" id="GO:0005509">
    <property type="term" value="F:calcium ion binding"/>
    <property type="evidence" value="ECO:0007669"/>
    <property type="project" value="InterPro"/>
</dbReference>
<keyword evidence="3" id="KW-0106">Calcium</keyword>
<dbReference type="Proteomes" id="UP000001307">
    <property type="component" value="Unassembled WGS sequence"/>
</dbReference>
<evidence type="ECO:0000256" key="2">
    <source>
        <dbReference type="ARBA" id="ARBA00022737"/>
    </source>
</evidence>
<name>E4WT40_OIKDI</name>
<feature type="domain" description="EF-hand" evidence="4">
    <location>
        <begin position="456"/>
        <end position="491"/>
    </location>
</feature>
<dbReference type="SMART" id="SM00054">
    <property type="entry name" value="EFh"/>
    <property type="match status" value="7"/>
</dbReference>
<evidence type="ECO:0000313" key="5">
    <source>
        <dbReference type="EMBL" id="CBY06861.1"/>
    </source>
</evidence>
<dbReference type="Pfam" id="PF08976">
    <property type="entry name" value="EF-hand_11"/>
    <property type="match status" value="1"/>
</dbReference>
<evidence type="ECO:0000259" key="4">
    <source>
        <dbReference type="PROSITE" id="PS50222"/>
    </source>
</evidence>
<dbReference type="PROSITE" id="PS50222">
    <property type="entry name" value="EF_HAND_2"/>
    <property type="match status" value="3"/>
</dbReference>
<dbReference type="Gene3D" id="1.10.238.10">
    <property type="entry name" value="EF-hand"/>
    <property type="match status" value="5"/>
</dbReference>
<organism evidence="5">
    <name type="scientific">Oikopleura dioica</name>
    <name type="common">Tunicate</name>
    <dbReference type="NCBI Taxonomy" id="34765"/>
    <lineage>
        <taxon>Eukaryota</taxon>
        <taxon>Metazoa</taxon>
        <taxon>Chordata</taxon>
        <taxon>Tunicata</taxon>
        <taxon>Appendicularia</taxon>
        <taxon>Copelata</taxon>
        <taxon>Oikopleuridae</taxon>
        <taxon>Oikopleura</taxon>
    </lineage>
</organism>
<feature type="domain" description="EF-hand" evidence="4">
    <location>
        <begin position="562"/>
        <end position="597"/>
    </location>
</feature>
<dbReference type="InterPro" id="IPR011992">
    <property type="entry name" value="EF-hand-dom_pair"/>
</dbReference>
<reference evidence="5" key="1">
    <citation type="journal article" date="2010" name="Science">
        <title>Plasticity of animal genome architecture unmasked by rapid evolution of a pelagic tunicate.</title>
        <authorList>
            <person name="Denoeud F."/>
            <person name="Henriet S."/>
            <person name="Mungpakdee S."/>
            <person name="Aury J.M."/>
            <person name="Da Silva C."/>
            <person name="Brinkmann H."/>
            <person name="Mikhaleva J."/>
            <person name="Olsen L.C."/>
            <person name="Jubin C."/>
            <person name="Canestro C."/>
            <person name="Bouquet J.M."/>
            <person name="Danks G."/>
            <person name="Poulain J."/>
            <person name="Campsteijn C."/>
            <person name="Adamski M."/>
            <person name="Cross I."/>
            <person name="Yadetie F."/>
            <person name="Muffato M."/>
            <person name="Louis A."/>
            <person name="Butcher S."/>
            <person name="Tsagkogeorga G."/>
            <person name="Konrad A."/>
            <person name="Singh S."/>
            <person name="Jensen M.F."/>
            <person name="Cong E.H."/>
            <person name="Eikeseth-Otteraa H."/>
            <person name="Noel B."/>
            <person name="Anthouard V."/>
            <person name="Porcel B.M."/>
            <person name="Kachouri-Lafond R."/>
            <person name="Nishino A."/>
            <person name="Ugolini M."/>
            <person name="Chourrout P."/>
            <person name="Nishida H."/>
            <person name="Aasland R."/>
            <person name="Huzurbazar S."/>
            <person name="Westhof E."/>
            <person name="Delsuc F."/>
            <person name="Lehrach H."/>
            <person name="Reinhardt R."/>
            <person name="Weissenbach J."/>
            <person name="Roy S.W."/>
            <person name="Artiguenave F."/>
            <person name="Postlethwait J.H."/>
            <person name="Manak J.R."/>
            <person name="Thompson E.M."/>
            <person name="Jaillon O."/>
            <person name="Du Pasquier L."/>
            <person name="Boudinot P."/>
            <person name="Liberles D.A."/>
            <person name="Volff J.N."/>
            <person name="Philippe H."/>
            <person name="Lenhard B."/>
            <person name="Roest Crollius H."/>
            <person name="Wincker P."/>
            <person name="Chourrout D."/>
        </authorList>
    </citation>
    <scope>NUCLEOTIDE SEQUENCE [LARGE SCALE GENOMIC DNA]</scope>
</reference>
<evidence type="ECO:0000256" key="3">
    <source>
        <dbReference type="ARBA" id="ARBA00022837"/>
    </source>
</evidence>
<dbReference type="InterPro" id="IPR015070">
    <property type="entry name" value="EF_hand_DJBP"/>
</dbReference>
<dbReference type="PANTHER" id="PTHR20875:SF5">
    <property type="entry name" value="EF-HAND DOMAIN-CONTAINING PROTEIN"/>
    <property type="match status" value="1"/>
</dbReference>
<feature type="domain" description="EF-hand" evidence="4">
    <location>
        <begin position="123"/>
        <end position="158"/>
    </location>
</feature>
<dbReference type="InterPro" id="IPR002048">
    <property type="entry name" value="EF_hand_dom"/>
</dbReference>
<dbReference type="PANTHER" id="PTHR20875">
    <property type="entry name" value="EF-HAND CALCIUM-BINDING DOMAIN-CONTAINING PROTEIN 6-RELATED"/>
    <property type="match status" value="1"/>
</dbReference>